<proteinExistence type="predicted"/>
<reference evidence="2 3" key="1">
    <citation type="submission" date="2019-07" db="EMBL/GenBank/DDBJ databases">
        <title>Finished genome of Venturia effusa.</title>
        <authorList>
            <person name="Young C.A."/>
            <person name="Cox M.P."/>
            <person name="Ganley A.R.D."/>
            <person name="David W.J."/>
        </authorList>
    </citation>
    <scope>NUCLEOTIDE SEQUENCE [LARGE SCALE GENOMIC DNA]</scope>
    <source>
        <strain evidence="3">albino</strain>
    </source>
</reference>
<keyword evidence="3" id="KW-1185">Reference proteome</keyword>
<dbReference type="EMBL" id="CP042189">
    <property type="protein sequence ID" value="QDS70770.1"/>
    <property type="molecule type" value="Genomic_DNA"/>
</dbReference>
<dbReference type="AlphaFoldDB" id="A0A517L546"/>
<dbReference type="PANTHER" id="PTHR35186:SF4">
    <property type="entry name" value="PRION-INHIBITION AND PROPAGATION HELO DOMAIN-CONTAINING PROTEIN"/>
    <property type="match status" value="1"/>
</dbReference>
<evidence type="ECO:0000259" key="1">
    <source>
        <dbReference type="Pfam" id="PF24476"/>
    </source>
</evidence>
<dbReference type="STRING" id="50376.A0A517L546"/>
<protein>
    <recommendedName>
        <fullName evidence="1">DUF7580 domain-containing protein</fullName>
    </recommendedName>
</protein>
<gene>
    <name evidence="2" type="ORF">FKW77_003942</name>
</gene>
<dbReference type="Gene3D" id="1.20.120.1020">
    <property type="entry name" value="Prion-inhibition and propagation, HeLo domain"/>
    <property type="match status" value="1"/>
</dbReference>
<dbReference type="InterPro" id="IPR056002">
    <property type="entry name" value="DUF7580"/>
</dbReference>
<evidence type="ECO:0000313" key="2">
    <source>
        <dbReference type="EMBL" id="QDS70770.1"/>
    </source>
</evidence>
<organism evidence="2 3">
    <name type="scientific">Venturia effusa</name>
    <dbReference type="NCBI Taxonomy" id="50376"/>
    <lineage>
        <taxon>Eukaryota</taxon>
        <taxon>Fungi</taxon>
        <taxon>Dikarya</taxon>
        <taxon>Ascomycota</taxon>
        <taxon>Pezizomycotina</taxon>
        <taxon>Dothideomycetes</taxon>
        <taxon>Pleosporomycetidae</taxon>
        <taxon>Venturiales</taxon>
        <taxon>Venturiaceae</taxon>
        <taxon>Venturia</taxon>
    </lineage>
</organism>
<name>A0A517L546_9PEZI</name>
<accession>A0A517L546</accession>
<evidence type="ECO:0000313" key="3">
    <source>
        <dbReference type="Proteomes" id="UP000316270"/>
    </source>
</evidence>
<dbReference type="PANTHER" id="PTHR35186">
    <property type="entry name" value="ANK_REP_REGION DOMAIN-CONTAINING PROTEIN"/>
    <property type="match status" value="1"/>
</dbReference>
<dbReference type="Pfam" id="PF24476">
    <property type="entry name" value="DUF7580"/>
    <property type="match status" value="1"/>
</dbReference>
<dbReference type="Proteomes" id="UP000316270">
    <property type="component" value="Chromosome 5"/>
</dbReference>
<feature type="domain" description="DUF7580" evidence="1">
    <location>
        <begin position="425"/>
        <end position="610"/>
    </location>
</feature>
<sequence length="621" mass="70436">MTDPISLGLGVAGLVPVILETLKAFKTIREGIKVARKCDRELDQMERDLKIQRVRFRNECVLLLQQDGEDVRQKQEMVADPLHEKWTDASIEKQLRKTLRDSYEACQLIIERIRDAQRELICDLDSFGEVRRLKGKDESMGKAFRRINKSIQFAFNKSTFEKKIDQLRDRNRDLESLRSQVDQFQRPRGTVHQSNCIARKTIPGRFKDVRHISDEAYGALCASFSCANGAHDEHLASLLLDVSNGGDFHLEMSILSVMRCSPSFDDEPPLRLVLQPRPIASVNPLLSTPSASGWSTADAAEVQRHLNEVDRKMKRKREVMFEDEIAGPKKDANTTAPTISPSDRLMTIQDLCNTQSACDFLRQACGCTEQATDHQYVAFLQKPRFSKYVFYVSSGRHVAVEEVTILNTPNMSLYEFLMAEKEWTVTIVHQLKLALKLTLAVLRYHSTAWLDPQWRLSQLMLSMSSSKSPEDFSLYLNSKLAPSQPRNPGPVSELEGPEIQMTGSSELTSLKKCSLTEDQRHGNHNSTLFCLGLALLEIGHWKSLVELREDYDRDDYDTVWRLGYGTSALGQGYDDIVLQCLRCDFGAKTTDLNRHELQDAVYNDIVCPLEGLIEGLGKMAL</sequence>
<dbReference type="OrthoDB" id="5331891at2759"/>
<dbReference type="InterPro" id="IPR038305">
    <property type="entry name" value="HeLo_sf"/>
</dbReference>